<dbReference type="EMBL" id="JABSTQ010009181">
    <property type="protein sequence ID" value="KAG0432023.1"/>
    <property type="molecule type" value="Genomic_DNA"/>
</dbReference>
<evidence type="ECO:0000313" key="2">
    <source>
        <dbReference type="Proteomes" id="UP000805193"/>
    </source>
</evidence>
<organism evidence="1 2">
    <name type="scientific">Ixodes persulcatus</name>
    <name type="common">Taiga tick</name>
    <dbReference type="NCBI Taxonomy" id="34615"/>
    <lineage>
        <taxon>Eukaryota</taxon>
        <taxon>Metazoa</taxon>
        <taxon>Ecdysozoa</taxon>
        <taxon>Arthropoda</taxon>
        <taxon>Chelicerata</taxon>
        <taxon>Arachnida</taxon>
        <taxon>Acari</taxon>
        <taxon>Parasitiformes</taxon>
        <taxon>Ixodida</taxon>
        <taxon>Ixodoidea</taxon>
        <taxon>Ixodidae</taxon>
        <taxon>Ixodinae</taxon>
        <taxon>Ixodes</taxon>
    </lineage>
</organism>
<keyword evidence="2" id="KW-1185">Reference proteome</keyword>
<proteinExistence type="predicted"/>
<gene>
    <name evidence="1" type="ORF">HPB47_021212</name>
</gene>
<reference evidence="1 2" key="1">
    <citation type="journal article" date="2020" name="Cell">
        <title>Large-Scale Comparative Analyses of Tick Genomes Elucidate Their Genetic Diversity and Vector Capacities.</title>
        <authorList>
            <consortium name="Tick Genome and Microbiome Consortium (TIGMIC)"/>
            <person name="Jia N."/>
            <person name="Wang J."/>
            <person name="Shi W."/>
            <person name="Du L."/>
            <person name="Sun Y."/>
            <person name="Zhan W."/>
            <person name="Jiang J.F."/>
            <person name="Wang Q."/>
            <person name="Zhang B."/>
            <person name="Ji P."/>
            <person name="Bell-Sakyi L."/>
            <person name="Cui X.M."/>
            <person name="Yuan T.T."/>
            <person name="Jiang B.G."/>
            <person name="Yang W.F."/>
            <person name="Lam T.T."/>
            <person name="Chang Q.C."/>
            <person name="Ding S.J."/>
            <person name="Wang X.J."/>
            <person name="Zhu J.G."/>
            <person name="Ruan X.D."/>
            <person name="Zhao L."/>
            <person name="Wei J.T."/>
            <person name="Ye R.Z."/>
            <person name="Que T.C."/>
            <person name="Du C.H."/>
            <person name="Zhou Y.H."/>
            <person name="Cheng J.X."/>
            <person name="Dai P.F."/>
            <person name="Guo W.B."/>
            <person name="Han X.H."/>
            <person name="Huang E.J."/>
            <person name="Li L.F."/>
            <person name="Wei W."/>
            <person name="Gao Y.C."/>
            <person name="Liu J.Z."/>
            <person name="Shao H.Z."/>
            <person name="Wang X."/>
            <person name="Wang C.C."/>
            <person name="Yang T.C."/>
            <person name="Huo Q.B."/>
            <person name="Li W."/>
            <person name="Chen H.Y."/>
            <person name="Chen S.E."/>
            <person name="Zhou L.G."/>
            <person name="Ni X.B."/>
            <person name="Tian J.H."/>
            <person name="Sheng Y."/>
            <person name="Liu T."/>
            <person name="Pan Y.S."/>
            <person name="Xia L.Y."/>
            <person name="Li J."/>
            <person name="Zhao F."/>
            <person name="Cao W.C."/>
        </authorList>
    </citation>
    <scope>NUCLEOTIDE SEQUENCE [LARGE SCALE GENOMIC DNA]</scope>
    <source>
        <strain evidence="1">Iper-2018</strain>
    </source>
</reference>
<protein>
    <submittedName>
        <fullName evidence="1">Uncharacterized protein</fullName>
    </submittedName>
</protein>
<sequence>MLTYSYLGAFNAWLVLCPRTLSYDWQMGSIPLVSSLLDPRNLATVALGTVLVLLFWRACREQANSQDGTDSSSSGCGLLLPLLLALLPFLPASNLLVSVGFVVAERVLYIPSIGVCLLVGEGLSRIQRRFSGAVASAAPALTCVLVSLLAVKTLDRNSVWASREALFESGIRDLPENAKMHYNYANLQKDLGNAPLAIKHYRLAIRLWPDHASAHNNLGAVLSSSREAERHFRHALRINPNHPGAHFNLANLFSKRGNQQLARSLLERAVELEPDFCEAYSSLAALAADQGSLARAESLHRMALRSDPRNADARNNYGTFLQTQGRVEEAVRQYQRALELQPNHTVALLNAARSLRSMKLNREAESLYKRALAVQQDPQVMDNLAVFYINAGRADQAREIYEQVHLLFPDHLDSKVHYAQLMMRQRSFRTAEDLLLEAVHRNGSHREALHQTALLYNHTNRTAEALDFILRALRLCAVDDRSCARLHAEHGDILKDLDDLSSSAESYLIAIRLDPELAHAHLNLAVIRHLQGDYTGAFRHYQTAFTLDPKNQLIVDNMAKLRRRLTRPPSKKNASAKTSSADAAFYVR</sequence>
<accession>A0AC60QGD2</accession>
<dbReference type="Proteomes" id="UP000805193">
    <property type="component" value="Unassembled WGS sequence"/>
</dbReference>
<evidence type="ECO:0000313" key="1">
    <source>
        <dbReference type="EMBL" id="KAG0432023.1"/>
    </source>
</evidence>
<comment type="caution">
    <text evidence="1">The sequence shown here is derived from an EMBL/GenBank/DDBJ whole genome shotgun (WGS) entry which is preliminary data.</text>
</comment>
<name>A0AC60QGD2_IXOPE</name>